<evidence type="ECO:0000313" key="1">
    <source>
        <dbReference type="EMBL" id="AFX98874.1"/>
    </source>
</evidence>
<dbReference type="AlphaFoldDB" id="K7YQP9"/>
<dbReference type="Proteomes" id="UP000010077">
    <property type="component" value="Chromosome"/>
</dbReference>
<organism evidence="1 2">
    <name type="scientific">Candidatus Endolissoclinum faulkneri L2</name>
    <dbReference type="NCBI Taxonomy" id="1193729"/>
    <lineage>
        <taxon>Bacteria</taxon>
        <taxon>Pseudomonadati</taxon>
        <taxon>Pseudomonadota</taxon>
        <taxon>Alphaproteobacteria</taxon>
        <taxon>Rhodospirillales</taxon>
        <taxon>Rhodospirillaceae</taxon>
        <taxon>Candidatus Endolissoclinum</taxon>
    </lineage>
</organism>
<protein>
    <submittedName>
        <fullName evidence="1">Uncharacterized protein</fullName>
    </submittedName>
</protein>
<evidence type="ECO:0000313" key="2">
    <source>
        <dbReference type="Proteomes" id="UP000010077"/>
    </source>
</evidence>
<dbReference type="EMBL" id="CP003539">
    <property type="protein sequence ID" value="AFX98874.1"/>
    <property type="molecule type" value="Genomic_DNA"/>
</dbReference>
<reference evidence="1 2" key="1">
    <citation type="journal article" date="2012" name="Proc. Natl. Acad. Sci. U.S.A.">
        <title>Genome streamlining and chemical defense in a coral reef symbiosis.</title>
        <authorList>
            <person name="Kwan J.C."/>
            <person name="Donia M.S."/>
            <person name="Han A.W."/>
            <person name="Hirose E."/>
            <person name="Haygood M.G."/>
            <person name="Schmidt E.W."/>
        </authorList>
    </citation>
    <scope>NUCLEOTIDE SEQUENCE [LARGE SCALE GENOMIC DNA]</scope>
    <source>
        <strain evidence="1 2">L2</strain>
    </source>
</reference>
<keyword evidence="2" id="KW-1185">Reference proteome</keyword>
<sequence>MIYLVLNILGLLFLIYAFRKYGLNYWFYIYKKRITVAFTKEF</sequence>
<accession>K7YQP9</accession>
<gene>
    <name evidence="1" type="ORF">A1OE_686</name>
</gene>
<proteinExistence type="predicted"/>
<dbReference type="KEGG" id="thal:A1OE_686"/>
<name>K7YQP9_9PROT</name>
<dbReference type="HOGENOM" id="CLU_3248754_0_0_5"/>